<keyword evidence="1" id="KW-0812">Transmembrane</keyword>
<evidence type="ECO:0000313" key="2">
    <source>
        <dbReference type="EMBL" id="MDN7935166.1"/>
    </source>
</evidence>
<reference evidence="2" key="1">
    <citation type="submission" date="2023-07" db="EMBL/GenBank/DDBJ databases">
        <title>A collection of bacterial strains from the Burkholderia cepacia Research Laboratory and Repository.</title>
        <authorList>
            <person name="Lipuma J."/>
            <person name="Spilker T."/>
            <person name="Caverly L."/>
        </authorList>
    </citation>
    <scope>NUCLEOTIDE SEQUENCE</scope>
    <source>
        <strain evidence="2">AU42020</strain>
    </source>
</reference>
<evidence type="ECO:0008006" key="4">
    <source>
        <dbReference type="Google" id="ProtNLM"/>
    </source>
</evidence>
<sequence length="66" mass="6694">MAHSFLLAGLCLLLGFAVVGLGTVCEYLLLAYMPSLSARGRMVIGACIAVPTTALIVLGVVISATA</sequence>
<name>A0ABT8PJW7_9BURK</name>
<feature type="transmembrane region" description="Helical" evidence="1">
    <location>
        <begin position="42"/>
        <end position="64"/>
    </location>
</feature>
<organism evidence="2 3">
    <name type="scientific">Burkholderia metallica</name>
    <dbReference type="NCBI Taxonomy" id="488729"/>
    <lineage>
        <taxon>Bacteria</taxon>
        <taxon>Pseudomonadati</taxon>
        <taxon>Pseudomonadota</taxon>
        <taxon>Betaproteobacteria</taxon>
        <taxon>Burkholderiales</taxon>
        <taxon>Burkholderiaceae</taxon>
        <taxon>Burkholderia</taxon>
        <taxon>Burkholderia cepacia complex</taxon>
    </lineage>
</organism>
<accession>A0ABT8PJW7</accession>
<dbReference type="Proteomes" id="UP001171606">
    <property type="component" value="Unassembled WGS sequence"/>
</dbReference>
<keyword evidence="3" id="KW-1185">Reference proteome</keyword>
<gene>
    <name evidence="2" type="ORF">QZM52_28235</name>
</gene>
<dbReference type="EMBL" id="JAUJSQ010000014">
    <property type="protein sequence ID" value="MDN7935166.1"/>
    <property type="molecule type" value="Genomic_DNA"/>
</dbReference>
<keyword evidence="1" id="KW-1133">Transmembrane helix</keyword>
<dbReference type="RefSeq" id="WP_226288729.1">
    <property type="nucleotide sequence ID" value="NZ_JAUJSQ010000014.1"/>
</dbReference>
<proteinExistence type="predicted"/>
<evidence type="ECO:0000313" key="3">
    <source>
        <dbReference type="Proteomes" id="UP001171606"/>
    </source>
</evidence>
<evidence type="ECO:0000256" key="1">
    <source>
        <dbReference type="SAM" id="Phobius"/>
    </source>
</evidence>
<comment type="caution">
    <text evidence="2">The sequence shown here is derived from an EMBL/GenBank/DDBJ whole genome shotgun (WGS) entry which is preliminary data.</text>
</comment>
<feature type="transmembrane region" description="Helical" evidence="1">
    <location>
        <begin position="6"/>
        <end position="30"/>
    </location>
</feature>
<keyword evidence="1" id="KW-0472">Membrane</keyword>
<protein>
    <recommendedName>
        <fullName evidence="4">Major facilitator superfamily (MFS) profile domain-containing protein</fullName>
    </recommendedName>
</protein>